<evidence type="ECO:0000259" key="1">
    <source>
        <dbReference type="Pfam" id="PF13304"/>
    </source>
</evidence>
<organism evidence="2 3">
    <name type="scientific">Planotetraspora thailandica</name>
    <dbReference type="NCBI Taxonomy" id="487172"/>
    <lineage>
        <taxon>Bacteria</taxon>
        <taxon>Bacillati</taxon>
        <taxon>Actinomycetota</taxon>
        <taxon>Actinomycetes</taxon>
        <taxon>Streptosporangiales</taxon>
        <taxon>Streptosporangiaceae</taxon>
        <taxon>Planotetraspora</taxon>
    </lineage>
</organism>
<reference evidence="2" key="1">
    <citation type="submission" date="2021-01" db="EMBL/GenBank/DDBJ databases">
        <title>Whole genome shotgun sequence of Planotetraspora thailandica NBRC 104271.</title>
        <authorList>
            <person name="Komaki H."/>
            <person name="Tamura T."/>
        </authorList>
    </citation>
    <scope>NUCLEOTIDE SEQUENCE</scope>
    <source>
        <strain evidence="2">NBRC 104271</strain>
    </source>
</reference>
<keyword evidence="3" id="KW-1185">Reference proteome</keyword>
<dbReference type="AlphaFoldDB" id="A0A8J3UY72"/>
<feature type="domain" description="ATPase AAA-type core" evidence="1">
    <location>
        <begin position="40"/>
        <end position="149"/>
    </location>
</feature>
<dbReference type="SUPFAM" id="SSF52540">
    <property type="entry name" value="P-loop containing nucleoside triphosphate hydrolases"/>
    <property type="match status" value="1"/>
</dbReference>
<proteinExistence type="predicted"/>
<accession>A0A8J3UY72</accession>
<dbReference type="InterPro" id="IPR051396">
    <property type="entry name" value="Bact_Antivir_Def_Nuclease"/>
</dbReference>
<evidence type="ECO:0000313" key="3">
    <source>
        <dbReference type="Proteomes" id="UP000605992"/>
    </source>
</evidence>
<evidence type="ECO:0000313" key="2">
    <source>
        <dbReference type="EMBL" id="GII53081.1"/>
    </source>
</evidence>
<dbReference type="EMBL" id="BOOR01000008">
    <property type="protein sequence ID" value="GII53081.1"/>
    <property type="molecule type" value="Genomic_DNA"/>
</dbReference>
<comment type="caution">
    <text evidence="2">The sequence shown here is derived from an EMBL/GenBank/DDBJ whole genome shotgun (WGS) entry which is preliminary data.</text>
</comment>
<protein>
    <recommendedName>
        <fullName evidence="1">ATPase AAA-type core domain-containing protein</fullName>
    </recommendedName>
</protein>
<dbReference type="GO" id="GO:0016887">
    <property type="term" value="F:ATP hydrolysis activity"/>
    <property type="evidence" value="ECO:0007669"/>
    <property type="project" value="InterPro"/>
</dbReference>
<dbReference type="InterPro" id="IPR027417">
    <property type="entry name" value="P-loop_NTPase"/>
</dbReference>
<dbReference type="PANTHER" id="PTHR43581:SF4">
    <property type="entry name" value="ATP_GTP PHOSPHATASE"/>
    <property type="match status" value="1"/>
</dbReference>
<dbReference type="GO" id="GO:0005524">
    <property type="term" value="F:ATP binding"/>
    <property type="evidence" value="ECO:0007669"/>
    <property type="project" value="InterPro"/>
</dbReference>
<dbReference type="Proteomes" id="UP000605992">
    <property type="component" value="Unassembled WGS sequence"/>
</dbReference>
<dbReference type="Gene3D" id="3.40.50.300">
    <property type="entry name" value="P-loop containing nucleotide triphosphate hydrolases"/>
    <property type="match status" value="1"/>
</dbReference>
<dbReference type="InterPro" id="IPR003959">
    <property type="entry name" value="ATPase_AAA_core"/>
</dbReference>
<dbReference type="Pfam" id="PF13304">
    <property type="entry name" value="AAA_21"/>
    <property type="match status" value="1"/>
</dbReference>
<gene>
    <name evidence="2" type="ORF">Pth03_14700</name>
</gene>
<sequence length="220" mass="24096">MRLRRTAENLSAVIGQMAERDPEQFTELVRLVQALVEHEVTGVEVIRSELNDVMLALREGTATTPAREMSDGLLRFMAIAAALLRKGRDLDLGGRDLADEGRPVTIVIEELENGLHPSQAARSLDLVKRSSSAQDTQVIFTTHSPALLSALDAKDHQSVVVCTRDRDTGLSRLDRLPEVHGYPSLMAKGSLGDIATSGMLEHSQEPQRDFTAFDRLMGLG</sequence>
<dbReference type="PANTHER" id="PTHR43581">
    <property type="entry name" value="ATP/GTP PHOSPHATASE"/>
    <property type="match status" value="1"/>
</dbReference>
<name>A0A8J3UY72_9ACTN</name>